<name>A0A346NN79_9ALTE</name>
<dbReference type="GO" id="GO:0005886">
    <property type="term" value="C:plasma membrane"/>
    <property type="evidence" value="ECO:0007669"/>
    <property type="project" value="UniProtKB-SubCell"/>
</dbReference>
<reference evidence="7 8" key="1">
    <citation type="submission" date="2018-08" db="EMBL/GenBank/DDBJ databases">
        <title>Salinimonas sediminis sp. nov., a piezophilic bacterium isolated from a deep-sea sediment sample from the New Britain Trench.</title>
        <authorList>
            <person name="Cao J."/>
        </authorList>
    </citation>
    <scope>NUCLEOTIDE SEQUENCE [LARGE SCALE GENOMIC DNA]</scope>
    <source>
        <strain evidence="7 8">N102</strain>
    </source>
</reference>
<dbReference type="GO" id="GO:0015171">
    <property type="term" value="F:amino acid transmembrane transporter activity"/>
    <property type="evidence" value="ECO:0007669"/>
    <property type="project" value="TreeGrafter"/>
</dbReference>
<dbReference type="Proteomes" id="UP000262073">
    <property type="component" value="Chromosome"/>
</dbReference>
<evidence type="ECO:0000256" key="4">
    <source>
        <dbReference type="ARBA" id="ARBA00022989"/>
    </source>
</evidence>
<sequence length="200" mass="21635">MIPELLYSLMLFALVSSITPGPNNLMLMSSGVNFGIRASLPHMFGVAIGFTVMIAAVGLGALQLFKIWPATFDILRIICAIYLMYLAYKIASSSAPVKRSDSAHKPLTFLQAALFQWVNPKAWAMAVTATSVYAADSSLTSILAVSLVFGVINLPCISVWVGMGHHLAGFLNEQKRLRYFNILMAVLLVASVLPALIRGT</sequence>
<feature type="transmembrane region" description="Helical" evidence="6">
    <location>
        <begin position="44"/>
        <end position="62"/>
    </location>
</feature>
<dbReference type="PANTHER" id="PTHR30086:SF20">
    <property type="entry name" value="ARGININE EXPORTER PROTEIN ARGO-RELATED"/>
    <property type="match status" value="1"/>
</dbReference>
<evidence type="ECO:0000313" key="7">
    <source>
        <dbReference type="EMBL" id="AXR06986.1"/>
    </source>
</evidence>
<keyword evidence="2" id="KW-1003">Cell membrane</keyword>
<evidence type="ECO:0000256" key="1">
    <source>
        <dbReference type="ARBA" id="ARBA00004651"/>
    </source>
</evidence>
<evidence type="ECO:0000313" key="8">
    <source>
        <dbReference type="Proteomes" id="UP000262073"/>
    </source>
</evidence>
<feature type="transmembrane region" description="Helical" evidence="6">
    <location>
        <begin position="74"/>
        <end position="91"/>
    </location>
</feature>
<dbReference type="GO" id="GO:0033228">
    <property type="term" value="P:cysteine export across plasma membrane"/>
    <property type="evidence" value="ECO:0007669"/>
    <property type="project" value="TreeGrafter"/>
</dbReference>
<keyword evidence="5 6" id="KW-0472">Membrane</keyword>
<dbReference type="OrthoDB" id="9812084at2"/>
<keyword evidence="4 6" id="KW-1133">Transmembrane helix</keyword>
<feature type="transmembrane region" description="Helical" evidence="6">
    <location>
        <begin position="179"/>
        <end position="197"/>
    </location>
</feature>
<dbReference type="RefSeq" id="WP_117317140.1">
    <property type="nucleotide sequence ID" value="NZ_CP031769.1"/>
</dbReference>
<gene>
    <name evidence="7" type="ORF">D0Y50_11860</name>
</gene>
<comment type="subcellular location">
    <subcellularLocation>
        <location evidence="1">Cell membrane</location>
        <topology evidence="1">Multi-pass membrane protein</topology>
    </subcellularLocation>
</comment>
<organism evidence="7 8">
    <name type="scientific">Salinimonas sediminis</name>
    <dbReference type="NCBI Taxonomy" id="2303538"/>
    <lineage>
        <taxon>Bacteria</taxon>
        <taxon>Pseudomonadati</taxon>
        <taxon>Pseudomonadota</taxon>
        <taxon>Gammaproteobacteria</taxon>
        <taxon>Alteromonadales</taxon>
        <taxon>Alteromonadaceae</taxon>
        <taxon>Alteromonas/Salinimonas group</taxon>
        <taxon>Salinimonas</taxon>
    </lineage>
</organism>
<evidence type="ECO:0000256" key="3">
    <source>
        <dbReference type="ARBA" id="ARBA00022692"/>
    </source>
</evidence>
<dbReference type="EMBL" id="CP031769">
    <property type="protein sequence ID" value="AXR06986.1"/>
    <property type="molecule type" value="Genomic_DNA"/>
</dbReference>
<dbReference type="KEGG" id="salm:D0Y50_11860"/>
<evidence type="ECO:0000256" key="6">
    <source>
        <dbReference type="SAM" id="Phobius"/>
    </source>
</evidence>
<keyword evidence="3 6" id="KW-0812">Transmembrane</keyword>
<keyword evidence="8" id="KW-1185">Reference proteome</keyword>
<protein>
    <submittedName>
        <fullName evidence="7">LysE family translocator</fullName>
    </submittedName>
</protein>
<dbReference type="InterPro" id="IPR001123">
    <property type="entry name" value="LeuE-type"/>
</dbReference>
<evidence type="ECO:0000256" key="5">
    <source>
        <dbReference type="ARBA" id="ARBA00023136"/>
    </source>
</evidence>
<dbReference type="AlphaFoldDB" id="A0A346NN79"/>
<evidence type="ECO:0000256" key="2">
    <source>
        <dbReference type="ARBA" id="ARBA00022475"/>
    </source>
</evidence>
<dbReference type="Pfam" id="PF01810">
    <property type="entry name" value="LysE"/>
    <property type="match status" value="1"/>
</dbReference>
<accession>A0A346NN79</accession>
<feature type="transmembrane region" description="Helical" evidence="6">
    <location>
        <begin position="142"/>
        <end position="167"/>
    </location>
</feature>
<dbReference type="PANTHER" id="PTHR30086">
    <property type="entry name" value="ARGININE EXPORTER PROTEIN ARGO"/>
    <property type="match status" value="1"/>
</dbReference>
<proteinExistence type="predicted"/>